<dbReference type="InterPro" id="IPR015018">
    <property type="entry name" value="DUF1905"/>
</dbReference>
<dbReference type="SUPFAM" id="SSF141694">
    <property type="entry name" value="AF2212/PG0164-like"/>
    <property type="match status" value="1"/>
</dbReference>
<proteinExistence type="predicted"/>
<dbReference type="Pfam" id="PF13376">
    <property type="entry name" value="OmdA"/>
    <property type="match status" value="1"/>
</dbReference>
<protein>
    <submittedName>
        <fullName evidence="1">YdeI/OmpD-associated family protein</fullName>
    </submittedName>
</protein>
<comment type="caution">
    <text evidence="1">The sequence shown here is derived from an EMBL/GenBank/DDBJ whole genome shotgun (WGS) entry which is preliminary data.</text>
</comment>
<dbReference type="Proteomes" id="UP001139125">
    <property type="component" value="Unassembled WGS sequence"/>
</dbReference>
<dbReference type="InterPro" id="IPR037079">
    <property type="entry name" value="AF2212/PG0164-like_sf"/>
</dbReference>
<evidence type="ECO:0000313" key="1">
    <source>
        <dbReference type="EMBL" id="MCP9291148.1"/>
    </source>
</evidence>
<keyword evidence="2" id="KW-1185">Reference proteome</keyword>
<accession>A0A9X2RFW0</accession>
<sequence length="168" mass="19040">MNPITFKSHIDYLPKLKLTHITVPSEIVDKAGGIGTRLMVSINGEKAFHGGMVALGGGDAYITVNKKRMKKFGVNKGEEVEVTIELDHSKYGMEMPEELEALLEQDREGERRFEMLAPSKQRYIIHYVSQVKSSQKKIDRAIMLINNLKALPEDDFDMRKLLGLPPRE</sequence>
<dbReference type="RefSeq" id="WP_255133829.1">
    <property type="nucleotide sequence ID" value="NZ_JANDBC010000001.1"/>
</dbReference>
<reference evidence="1" key="1">
    <citation type="submission" date="2022-06" db="EMBL/GenBank/DDBJ databases">
        <title>Gracilimonas sp. CAU 1638 isolated from sea sediment.</title>
        <authorList>
            <person name="Kim W."/>
        </authorList>
    </citation>
    <scope>NUCLEOTIDE SEQUENCE</scope>
    <source>
        <strain evidence="1">CAU 1638</strain>
    </source>
</reference>
<gene>
    <name evidence="1" type="ORF">NM125_06095</name>
</gene>
<dbReference type="Gene3D" id="2.40.30.100">
    <property type="entry name" value="AF2212/PG0164-like"/>
    <property type="match status" value="1"/>
</dbReference>
<dbReference type="EMBL" id="JANDBC010000001">
    <property type="protein sequence ID" value="MCP9291148.1"/>
    <property type="molecule type" value="Genomic_DNA"/>
</dbReference>
<dbReference type="Pfam" id="PF08922">
    <property type="entry name" value="DUF1905"/>
    <property type="match status" value="1"/>
</dbReference>
<dbReference type="AlphaFoldDB" id="A0A9X2RFW0"/>
<organism evidence="1 2">
    <name type="scientific">Gracilimonas sediminicola</name>
    <dbReference type="NCBI Taxonomy" id="2952158"/>
    <lineage>
        <taxon>Bacteria</taxon>
        <taxon>Pseudomonadati</taxon>
        <taxon>Balneolota</taxon>
        <taxon>Balneolia</taxon>
        <taxon>Balneolales</taxon>
        <taxon>Balneolaceae</taxon>
        <taxon>Gracilimonas</taxon>
    </lineage>
</organism>
<name>A0A9X2RFW0_9BACT</name>
<evidence type="ECO:0000313" key="2">
    <source>
        <dbReference type="Proteomes" id="UP001139125"/>
    </source>
</evidence>